<evidence type="ECO:0000256" key="3">
    <source>
        <dbReference type="SAM" id="SignalP"/>
    </source>
</evidence>
<reference evidence="4 5" key="1">
    <citation type="journal article" date="2019" name="Sci. Rep.">
        <title>Comparative genomics of chytrid fungi reveal insights into the obligate biotrophic and pathogenic lifestyle of Synchytrium endobioticum.</title>
        <authorList>
            <person name="van de Vossenberg B.T.L.H."/>
            <person name="Warris S."/>
            <person name="Nguyen H.D.T."/>
            <person name="van Gent-Pelzer M.P.E."/>
            <person name="Joly D.L."/>
            <person name="van de Geest H.C."/>
            <person name="Bonants P.J.M."/>
            <person name="Smith D.S."/>
            <person name="Levesque C.A."/>
            <person name="van der Lee T.A.J."/>
        </authorList>
    </citation>
    <scope>NUCLEOTIDE SEQUENCE [LARGE SCALE GENOMIC DNA]</scope>
    <source>
        <strain evidence="4 5">CBS 675.73</strain>
    </source>
</reference>
<dbReference type="Gene3D" id="1.25.40.10">
    <property type="entry name" value="Tetratricopeptide repeat domain"/>
    <property type="match status" value="2"/>
</dbReference>
<proteinExistence type="inferred from homology"/>
<dbReference type="GO" id="GO:0005789">
    <property type="term" value="C:endoplasmic reticulum membrane"/>
    <property type="evidence" value="ECO:0007669"/>
    <property type="project" value="TreeGrafter"/>
</dbReference>
<gene>
    <name evidence="4" type="ORF">CcCBS67573_g04781</name>
</gene>
<evidence type="ECO:0000313" key="5">
    <source>
        <dbReference type="Proteomes" id="UP000320333"/>
    </source>
</evidence>
<protein>
    <submittedName>
        <fullName evidence="4">Uncharacterized protein</fullName>
    </submittedName>
</protein>
<dbReference type="PANTHER" id="PTHR11102:SF147">
    <property type="entry name" value="SEL1L ADAPTOR SUBUNIT OF ERAD E3 UBIQUITIN LIGASE"/>
    <property type="match status" value="1"/>
</dbReference>
<dbReference type="SUPFAM" id="SSF81901">
    <property type="entry name" value="HCP-like"/>
    <property type="match status" value="3"/>
</dbReference>
<dbReference type="AlphaFoldDB" id="A0A507FCS5"/>
<dbReference type="OrthoDB" id="27934at2759"/>
<accession>A0A507FCS5</accession>
<sequence>MKLPWTRAVLLCASIWVSVNAAEGSDVVGDRMVTQTDLHEKRNGQGETLYTLAQAVLSSLDTITTATSNTETDMDTDDQSSFVQSVLAWFAGPSEPTTAPQKEPPRDWTPLLAHEDLLYAQAELGAPVLNPMLDTVAERREKAVALLDIAARKLNNRDAAMLLGDMYLHKRMFHQRNITRAIQYYSMLADTHGNATAQRVLGNLYAAGVGVKRDYSKALLYMSFAALGNDLLAHQTLGYWHSVGIATPKSCDDAIWHYKILADKVMETSRSGPPGGRTVPMGKIRLPDAHGGIFGPGASGAGSAIKNQHQSAESYRTVREILEISADEGDSSVQLELGSLYYSGTRYTQRNYKKAAKYFLQAAKAFTGKKPQGEMTPTVKHRVAVASLAAGFLGTMYWRGEGFTQDEATARQWFERGEALGNGMSLNGLGMMILRGAAGFEVDHKKALQYFTDAIQKDYSDAYVNLAELTLQTGKPDALATAFKYYTAAASKPPSSTITLYRLAEFHSQGLGNTPRNCPAALGYYKSMVERADWHDPQIRRAQEHFSRGEERDSATEMDSAFLLYLFAAERGHEVAQTNAAYMIDKGMVGGVGHARYLNATDESGVSKADLSDPIIGGELEIHANDMYELALVQWNRAANQGNVDARVKMGDYHYHGLGLTAFEALEEEAADAAAEGSGSALAPSKRKTRTVASSTGLEGVLQKLLHPYYSIHDAVVSEPRFDKAALYYQVAADEASALAQWNVGYMHENGIGVAKDYPLAKRMYDMAFATNPESYLAVNLALAKLGLKMRVAEIVSTITHYTSKKFIREMLKKYHLFENMEDFSTAFLDENGDLALNAKGSIPASADAHLEAIGGKPVKATAVGISVRDHLSGIKSDAVLVLGLATLMGVLFLWRQRIPIPTGPQILVPAVDPGLVAEVVPLAAEVPDVPAAAPAAAGIEGLVPENAVNPVSIGNESGSSMESSSSSRADTDRTQSNSTGS</sequence>
<name>A0A507FCS5_9FUNG</name>
<evidence type="ECO:0000313" key="4">
    <source>
        <dbReference type="EMBL" id="TPX73942.1"/>
    </source>
</evidence>
<feature type="compositionally biased region" description="Low complexity" evidence="2">
    <location>
        <begin position="953"/>
        <end position="968"/>
    </location>
</feature>
<feature type="chain" id="PRO_5021201541" evidence="3">
    <location>
        <begin position="22"/>
        <end position="982"/>
    </location>
</feature>
<dbReference type="GO" id="GO:0036503">
    <property type="term" value="P:ERAD pathway"/>
    <property type="evidence" value="ECO:0007669"/>
    <property type="project" value="TreeGrafter"/>
</dbReference>
<dbReference type="PANTHER" id="PTHR11102">
    <property type="entry name" value="SEL-1-LIKE PROTEIN"/>
    <property type="match status" value="1"/>
</dbReference>
<dbReference type="Pfam" id="PF08238">
    <property type="entry name" value="Sel1"/>
    <property type="match status" value="9"/>
</dbReference>
<dbReference type="InterPro" id="IPR006597">
    <property type="entry name" value="Sel1-like"/>
</dbReference>
<dbReference type="STRING" id="246404.A0A507FCS5"/>
<feature type="signal peptide" evidence="3">
    <location>
        <begin position="1"/>
        <end position="21"/>
    </location>
</feature>
<dbReference type="InterPro" id="IPR050767">
    <property type="entry name" value="Sel1_AlgK"/>
</dbReference>
<organism evidence="4 5">
    <name type="scientific">Chytriomyces confervae</name>
    <dbReference type="NCBI Taxonomy" id="246404"/>
    <lineage>
        <taxon>Eukaryota</taxon>
        <taxon>Fungi</taxon>
        <taxon>Fungi incertae sedis</taxon>
        <taxon>Chytridiomycota</taxon>
        <taxon>Chytridiomycota incertae sedis</taxon>
        <taxon>Chytridiomycetes</taxon>
        <taxon>Chytridiales</taxon>
        <taxon>Chytriomycetaceae</taxon>
        <taxon>Chytriomyces</taxon>
    </lineage>
</organism>
<keyword evidence="5" id="KW-1185">Reference proteome</keyword>
<keyword evidence="3" id="KW-0732">Signal</keyword>
<dbReference type="SMART" id="SM00671">
    <property type="entry name" value="SEL1"/>
    <property type="match status" value="9"/>
</dbReference>
<dbReference type="InterPro" id="IPR011990">
    <property type="entry name" value="TPR-like_helical_dom_sf"/>
</dbReference>
<evidence type="ECO:0000256" key="1">
    <source>
        <dbReference type="ARBA" id="ARBA00038101"/>
    </source>
</evidence>
<comment type="similarity">
    <text evidence="1">Belongs to the sel-1 family.</text>
</comment>
<dbReference type="EMBL" id="QEAP01000154">
    <property type="protein sequence ID" value="TPX73942.1"/>
    <property type="molecule type" value="Genomic_DNA"/>
</dbReference>
<feature type="region of interest" description="Disordered" evidence="2">
    <location>
        <begin position="949"/>
        <end position="982"/>
    </location>
</feature>
<comment type="caution">
    <text evidence="4">The sequence shown here is derived from an EMBL/GenBank/DDBJ whole genome shotgun (WGS) entry which is preliminary data.</text>
</comment>
<dbReference type="Proteomes" id="UP000320333">
    <property type="component" value="Unassembled WGS sequence"/>
</dbReference>
<evidence type="ECO:0000256" key="2">
    <source>
        <dbReference type="SAM" id="MobiDB-lite"/>
    </source>
</evidence>